<dbReference type="PANTHER" id="PTHR43240">
    <property type="entry name" value="1,4-DIHYDROXY-2-NAPHTHOYL-COA THIOESTERASE 1"/>
    <property type="match status" value="1"/>
</dbReference>
<evidence type="ECO:0000256" key="6">
    <source>
        <dbReference type="ARBA" id="ARBA00040062"/>
    </source>
</evidence>
<evidence type="ECO:0000256" key="2">
    <source>
        <dbReference type="ARBA" id="ARBA00035880"/>
    </source>
</evidence>
<dbReference type="InterPro" id="IPR006683">
    <property type="entry name" value="Thioestr_dom"/>
</dbReference>
<evidence type="ECO:0000259" key="8">
    <source>
        <dbReference type="Pfam" id="PF03061"/>
    </source>
</evidence>
<proteinExistence type="inferred from homology"/>
<dbReference type="InterPro" id="IPR029069">
    <property type="entry name" value="HotDog_dom_sf"/>
</dbReference>
<dbReference type="Proteomes" id="UP000525298">
    <property type="component" value="Unassembled WGS sequence"/>
</dbReference>
<gene>
    <name evidence="9" type="ORF">HNR65_000767</name>
</gene>
<dbReference type="Gene3D" id="3.10.129.10">
    <property type="entry name" value="Hotdog Thioesterase"/>
    <property type="match status" value="1"/>
</dbReference>
<comment type="catalytic activity">
    <reaction evidence="7">
        <text>a medium-chain fatty acyl-CoA + H2O = a medium-chain fatty acid + CoA + H(+)</text>
        <dbReference type="Rhea" id="RHEA:68184"/>
        <dbReference type="ChEBI" id="CHEBI:15377"/>
        <dbReference type="ChEBI" id="CHEBI:15378"/>
        <dbReference type="ChEBI" id="CHEBI:57287"/>
        <dbReference type="ChEBI" id="CHEBI:59558"/>
        <dbReference type="ChEBI" id="CHEBI:90546"/>
    </reaction>
</comment>
<dbReference type="EC" id="3.1.2.20" evidence="5"/>
<dbReference type="NCBIfam" id="TIGR00369">
    <property type="entry name" value="unchar_dom_1"/>
    <property type="match status" value="1"/>
</dbReference>
<evidence type="ECO:0000256" key="3">
    <source>
        <dbReference type="ARBA" id="ARBA00036002"/>
    </source>
</evidence>
<accession>A0A7W0C788</accession>
<dbReference type="EMBL" id="JACDUS010000002">
    <property type="protein sequence ID" value="MBA2880449.1"/>
    <property type="molecule type" value="Genomic_DNA"/>
</dbReference>
<evidence type="ECO:0000256" key="5">
    <source>
        <dbReference type="ARBA" id="ARBA00038894"/>
    </source>
</evidence>
<evidence type="ECO:0000256" key="7">
    <source>
        <dbReference type="ARBA" id="ARBA00048062"/>
    </source>
</evidence>
<feature type="domain" description="Thioesterase" evidence="8">
    <location>
        <begin position="49"/>
        <end position="118"/>
    </location>
</feature>
<evidence type="ECO:0000313" key="9">
    <source>
        <dbReference type="EMBL" id="MBA2880449.1"/>
    </source>
</evidence>
<dbReference type="PANTHER" id="PTHR43240:SF20">
    <property type="entry name" value="MEDIUM_LONG-CHAIN ACYL-COA THIOESTERASE YIGI"/>
    <property type="match status" value="1"/>
</dbReference>
<keyword evidence="10" id="KW-1185">Reference proteome</keyword>
<name>A0A7W0C788_9BACT</name>
<keyword evidence="1" id="KW-0378">Hydrolase</keyword>
<dbReference type="AlphaFoldDB" id="A0A7W0C788"/>
<evidence type="ECO:0000256" key="1">
    <source>
        <dbReference type="ARBA" id="ARBA00022801"/>
    </source>
</evidence>
<comment type="caution">
    <text evidence="9">The sequence shown here is derived from an EMBL/GenBank/DDBJ whole genome shotgun (WGS) entry which is preliminary data.</text>
</comment>
<dbReference type="GO" id="GO:0047617">
    <property type="term" value="F:fatty acyl-CoA hydrolase activity"/>
    <property type="evidence" value="ECO:0007669"/>
    <property type="project" value="UniProtKB-EC"/>
</dbReference>
<protein>
    <recommendedName>
        <fullName evidence="6">Medium/long-chain acyl-CoA thioesterase YigI</fullName>
        <ecNumber evidence="5">3.1.2.20</ecNumber>
    </recommendedName>
</protein>
<dbReference type="CDD" id="cd03443">
    <property type="entry name" value="PaaI_thioesterase"/>
    <property type="match status" value="1"/>
</dbReference>
<comment type="catalytic activity">
    <reaction evidence="2">
        <text>a fatty acyl-CoA + H2O = a fatty acid + CoA + H(+)</text>
        <dbReference type="Rhea" id="RHEA:16781"/>
        <dbReference type="ChEBI" id="CHEBI:15377"/>
        <dbReference type="ChEBI" id="CHEBI:15378"/>
        <dbReference type="ChEBI" id="CHEBI:28868"/>
        <dbReference type="ChEBI" id="CHEBI:57287"/>
        <dbReference type="ChEBI" id="CHEBI:77636"/>
        <dbReference type="EC" id="3.1.2.20"/>
    </reaction>
</comment>
<evidence type="ECO:0000313" key="10">
    <source>
        <dbReference type="Proteomes" id="UP000525298"/>
    </source>
</evidence>
<comment type="catalytic activity">
    <reaction evidence="3">
        <text>a long-chain fatty acyl-CoA + H2O = a long-chain fatty acid + CoA + H(+)</text>
        <dbReference type="Rhea" id="RHEA:67680"/>
        <dbReference type="ChEBI" id="CHEBI:15377"/>
        <dbReference type="ChEBI" id="CHEBI:15378"/>
        <dbReference type="ChEBI" id="CHEBI:57287"/>
        <dbReference type="ChEBI" id="CHEBI:57560"/>
        <dbReference type="ChEBI" id="CHEBI:83139"/>
    </reaction>
</comment>
<comment type="similarity">
    <text evidence="4">Belongs to the YigI thioesterase family.</text>
</comment>
<dbReference type="Pfam" id="PF03061">
    <property type="entry name" value="4HBT"/>
    <property type="match status" value="1"/>
</dbReference>
<dbReference type="InterPro" id="IPR003736">
    <property type="entry name" value="PAAI_dom"/>
</dbReference>
<reference evidence="9 10" key="1">
    <citation type="submission" date="2020-07" db="EMBL/GenBank/DDBJ databases">
        <title>Genomic Encyclopedia of Type Strains, Phase IV (KMG-IV): sequencing the most valuable type-strain genomes for metagenomic binning, comparative biology and taxonomic classification.</title>
        <authorList>
            <person name="Goeker M."/>
        </authorList>
    </citation>
    <scope>NUCLEOTIDE SEQUENCE [LARGE SCALE GENOMIC DNA]</scope>
    <source>
        <strain evidence="9 10">DSM 17721</strain>
    </source>
</reference>
<dbReference type="SUPFAM" id="SSF54637">
    <property type="entry name" value="Thioesterase/thiol ester dehydrase-isomerase"/>
    <property type="match status" value="1"/>
</dbReference>
<dbReference type="RefSeq" id="WP_181550134.1">
    <property type="nucleotide sequence ID" value="NZ_JACDUS010000002.1"/>
</dbReference>
<sequence>MDNNTRFEFLKQDYRQGFPAHCGIEVVNVDAGRFEVKLTVGPEHAQREGFVHAGVLATMADHTAGYAAYTLVAEDVSILTIELKINYFKPVTGDTVACRSRIIHQGRRILAAESELFSVLQNQEKLVSKALVTLMAIPGSVSE</sequence>
<evidence type="ECO:0000256" key="4">
    <source>
        <dbReference type="ARBA" id="ARBA00038381"/>
    </source>
</evidence>
<organism evidence="9 10">
    <name type="scientific">Desulfosalsimonas propionicica</name>
    <dbReference type="NCBI Taxonomy" id="332175"/>
    <lineage>
        <taxon>Bacteria</taxon>
        <taxon>Pseudomonadati</taxon>
        <taxon>Thermodesulfobacteriota</taxon>
        <taxon>Desulfobacteria</taxon>
        <taxon>Desulfobacterales</taxon>
        <taxon>Desulfosalsimonadaceae</taxon>
        <taxon>Desulfosalsimonas</taxon>
    </lineage>
</organism>